<evidence type="ECO:0000256" key="1">
    <source>
        <dbReference type="SAM" id="Coils"/>
    </source>
</evidence>
<dbReference type="AlphaFoldDB" id="A0AAV7NAU1"/>
<feature type="region of interest" description="Disordered" evidence="2">
    <location>
        <begin position="68"/>
        <end position="89"/>
    </location>
</feature>
<organism evidence="3 4">
    <name type="scientific">Pleurodeles waltl</name>
    <name type="common">Iberian ribbed newt</name>
    <dbReference type="NCBI Taxonomy" id="8319"/>
    <lineage>
        <taxon>Eukaryota</taxon>
        <taxon>Metazoa</taxon>
        <taxon>Chordata</taxon>
        <taxon>Craniata</taxon>
        <taxon>Vertebrata</taxon>
        <taxon>Euteleostomi</taxon>
        <taxon>Amphibia</taxon>
        <taxon>Batrachia</taxon>
        <taxon>Caudata</taxon>
        <taxon>Salamandroidea</taxon>
        <taxon>Salamandridae</taxon>
        <taxon>Pleurodelinae</taxon>
        <taxon>Pleurodeles</taxon>
    </lineage>
</organism>
<accession>A0AAV7NAU1</accession>
<proteinExistence type="predicted"/>
<evidence type="ECO:0000256" key="2">
    <source>
        <dbReference type="SAM" id="MobiDB-lite"/>
    </source>
</evidence>
<evidence type="ECO:0000313" key="3">
    <source>
        <dbReference type="EMBL" id="KAJ1109835.1"/>
    </source>
</evidence>
<name>A0AAV7NAU1_PLEWA</name>
<protein>
    <submittedName>
        <fullName evidence="3">Uncharacterized protein</fullName>
    </submittedName>
</protein>
<reference evidence="3" key="1">
    <citation type="journal article" date="2022" name="bioRxiv">
        <title>Sequencing and chromosome-scale assembly of the giantPleurodeles waltlgenome.</title>
        <authorList>
            <person name="Brown T."/>
            <person name="Elewa A."/>
            <person name="Iarovenko S."/>
            <person name="Subramanian E."/>
            <person name="Araus A.J."/>
            <person name="Petzold A."/>
            <person name="Susuki M."/>
            <person name="Suzuki K.-i.T."/>
            <person name="Hayashi T."/>
            <person name="Toyoda A."/>
            <person name="Oliveira C."/>
            <person name="Osipova E."/>
            <person name="Leigh N.D."/>
            <person name="Simon A."/>
            <person name="Yun M.H."/>
        </authorList>
    </citation>
    <scope>NUCLEOTIDE SEQUENCE</scope>
    <source>
        <strain evidence="3">20211129_DDA</strain>
        <tissue evidence="3">Liver</tissue>
    </source>
</reference>
<feature type="coiled-coil region" evidence="1">
    <location>
        <begin position="12"/>
        <end position="57"/>
    </location>
</feature>
<keyword evidence="4" id="KW-1185">Reference proteome</keyword>
<dbReference type="Proteomes" id="UP001066276">
    <property type="component" value="Chromosome 9"/>
</dbReference>
<comment type="caution">
    <text evidence="3">The sequence shown here is derived from an EMBL/GenBank/DDBJ whole genome shotgun (WGS) entry which is preliminary data.</text>
</comment>
<evidence type="ECO:0000313" key="4">
    <source>
        <dbReference type="Proteomes" id="UP001066276"/>
    </source>
</evidence>
<sequence length="89" mass="10196">MESPAPETPSRAAEYLQELNRIIETQQELLERQRRRIQELEQQVSGLYRDNSSLQEQHQRHLATCLRLQQGGGGGTRHPPLGGTREHAK</sequence>
<keyword evidence="1" id="KW-0175">Coiled coil</keyword>
<dbReference type="EMBL" id="JANPWB010000013">
    <property type="protein sequence ID" value="KAJ1109835.1"/>
    <property type="molecule type" value="Genomic_DNA"/>
</dbReference>
<gene>
    <name evidence="3" type="ORF">NDU88_007193</name>
</gene>